<feature type="transmembrane region" description="Helical" evidence="7">
    <location>
        <begin position="383"/>
        <end position="403"/>
    </location>
</feature>
<feature type="transmembrane region" description="Helical" evidence="7">
    <location>
        <begin position="55"/>
        <end position="75"/>
    </location>
</feature>
<dbReference type="EMBL" id="CP022098">
    <property type="protein sequence ID" value="ATB40708.1"/>
    <property type="molecule type" value="Genomic_DNA"/>
</dbReference>
<evidence type="ECO:0000256" key="1">
    <source>
        <dbReference type="ARBA" id="ARBA00004651"/>
    </source>
</evidence>
<dbReference type="GO" id="GO:0005886">
    <property type="term" value="C:plasma membrane"/>
    <property type="evidence" value="ECO:0007669"/>
    <property type="project" value="UniProtKB-SubCell"/>
</dbReference>
<keyword evidence="4 7" id="KW-0812">Transmembrane</keyword>
<name>A0A250JAW3_9BACT</name>
<comment type="subcellular location">
    <subcellularLocation>
        <location evidence="1">Cell membrane</location>
        <topology evidence="1">Multi-pass membrane protein</topology>
    </subcellularLocation>
</comment>
<feature type="transmembrane region" description="Helical" evidence="7">
    <location>
        <begin position="178"/>
        <end position="199"/>
    </location>
</feature>
<dbReference type="PANTHER" id="PTHR43266:SF10">
    <property type="entry name" value="BACILYSIN EXPORTER BACE-RELATED"/>
    <property type="match status" value="1"/>
</dbReference>
<keyword evidence="2" id="KW-0813">Transport</keyword>
<evidence type="ECO:0000256" key="2">
    <source>
        <dbReference type="ARBA" id="ARBA00022448"/>
    </source>
</evidence>
<dbReference type="PANTHER" id="PTHR43266">
    <property type="entry name" value="MACROLIDE-EFFLUX PROTEIN"/>
    <property type="match status" value="1"/>
</dbReference>
<dbReference type="InterPro" id="IPR036259">
    <property type="entry name" value="MFS_trans_sf"/>
</dbReference>
<dbReference type="Pfam" id="PF07690">
    <property type="entry name" value="MFS_1"/>
    <property type="match status" value="1"/>
</dbReference>
<evidence type="ECO:0000256" key="5">
    <source>
        <dbReference type="ARBA" id="ARBA00022989"/>
    </source>
</evidence>
<evidence type="ECO:0000256" key="6">
    <source>
        <dbReference type="ARBA" id="ARBA00023136"/>
    </source>
</evidence>
<feature type="transmembrane region" description="Helical" evidence="7">
    <location>
        <begin position="266"/>
        <end position="285"/>
    </location>
</feature>
<dbReference type="KEGG" id="cfus:CYFUS_006164"/>
<evidence type="ECO:0000256" key="7">
    <source>
        <dbReference type="SAM" id="Phobius"/>
    </source>
</evidence>
<keyword evidence="3" id="KW-1003">Cell membrane</keyword>
<evidence type="ECO:0000313" key="9">
    <source>
        <dbReference type="Proteomes" id="UP000217257"/>
    </source>
</evidence>
<dbReference type="Gene3D" id="1.20.1250.20">
    <property type="entry name" value="MFS general substrate transporter like domains"/>
    <property type="match status" value="1"/>
</dbReference>
<sequence length="419" mass="45032">MIRGAMQPSHSASSLLGSNRNYRNLFIAHTLSVLGDWFNQFSLLAIVYLKTGSSAYVGLTLVSSALPALLLGPFIGALVDRSDCRRVMIISDVARVLLAATFILTVDWVWSIYPLLALMSLFETAFSTARNAIMPSVVDKPQLPIANVLMNVARGMMASVGAALGPIISGLIGQNGAFWLNSASFALSALLISRIVLNAPAQAHSRRWSREDLLAGYRYVLSNPIVLGVFITGVAWSLLGGAYYVLLTVYGAGVLKGGSSGIGVMYGAQGFGSVVGGLLVLRFLVHDEVRAIRLFSWGKIAQVLVFFGFLFAGELWTGAALILLMRTIGGLLTPYDTTLIQAYTPHELLGKVFAARSTFVEFATQLCTFVFGIWLSFYNEPRITGAVFGLGSLVLAVTGFVILNSRASRDMAAQRLEPG</sequence>
<dbReference type="CDD" id="cd06173">
    <property type="entry name" value="MFS_MefA_like"/>
    <property type="match status" value="1"/>
</dbReference>
<evidence type="ECO:0000256" key="4">
    <source>
        <dbReference type="ARBA" id="ARBA00022692"/>
    </source>
</evidence>
<feature type="transmembrane region" description="Helical" evidence="7">
    <location>
        <begin position="220"/>
        <end position="246"/>
    </location>
</feature>
<dbReference type="InterPro" id="IPR011701">
    <property type="entry name" value="MFS"/>
</dbReference>
<accession>A0A250JAW3</accession>
<dbReference type="Proteomes" id="UP000217257">
    <property type="component" value="Chromosome"/>
</dbReference>
<protein>
    <submittedName>
        <fullName evidence="8">Macrolide-efflux protein</fullName>
    </submittedName>
</protein>
<evidence type="ECO:0000256" key="3">
    <source>
        <dbReference type="ARBA" id="ARBA00022475"/>
    </source>
</evidence>
<evidence type="ECO:0000313" key="8">
    <source>
        <dbReference type="EMBL" id="ATB40708.1"/>
    </source>
</evidence>
<feature type="transmembrane region" description="Helical" evidence="7">
    <location>
        <begin position="25"/>
        <end position="49"/>
    </location>
</feature>
<dbReference type="GO" id="GO:0022857">
    <property type="term" value="F:transmembrane transporter activity"/>
    <property type="evidence" value="ECO:0007669"/>
    <property type="project" value="InterPro"/>
</dbReference>
<dbReference type="AlphaFoldDB" id="A0A250JAW3"/>
<reference evidence="8 9" key="1">
    <citation type="submission" date="2017-06" db="EMBL/GenBank/DDBJ databases">
        <title>Sequencing and comparative analysis of myxobacterial genomes.</title>
        <authorList>
            <person name="Rupp O."/>
            <person name="Goesmann A."/>
            <person name="Sogaard-Andersen L."/>
        </authorList>
    </citation>
    <scope>NUCLEOTIDE SEQUENCE [LARGE SCALE GENOMIC DNA]</scope>
    <source>
        <strain evidence="8 9">DSM 52655</strain>
    </source>
</reference>
<dbReference type="SUPFAM" id="SSF103473">
    <property type="entry name" value="MFS general substrate transporter"/>
    <property type="match status" value="1"/>
</dbReference>
<dbReference type="InterPro" id="IPR022324">
    <property type="entry name" value="Bacilysin_exporter_BacE_put"/>
</dbReference>
<proteinExistence type="predicted"/>
<gene>
    <name evidence="8" type="ORF">CYFUS_006164</name>
</gene>
<keyword evidence="5 7" id="KW-1133">Transmembrane helix</keyword>
<organism evidence="8 9">
    <name type="scientific">Cystobacter fuscus</name>
    <dbReference type="NCBI Taxonomy" id="43"/>
    <lineage>
        <taxon>Bacteria</taxon>
        <taxon>Pseudomonadati</taxon>
        <taxon>Myxococcota</taxon>
        <taxon>Myxococcia</taxon>
        <taxon>Myxococcales</taxon>
        <taxon>Cystobacterineae</taxon>
        <taxon>Archangiaceae</taxon>
        <taxon>Cystobacter</taxon>
    </lineage>
</organism>
<keyword evidence="6 7" id="KW-0472">Membrane</keyword>
<dbReference type="PRINTS" id="PR01988">
    <property type="entry name" value="EXPORTERBACE"/>
</dbReference>